<feature type="binding site" evidence="7">
    <location>
        <position position="239"/>
    </location>
    <ligand>
        <name>Mg(2+)</name>
        <dbReference type="ChEBI" id="CHEBI:18420"/>
        <label>1</label>
        <note>catalytic</note>
    </ligand>
</feature>
<dbReference type="PANTHER" id="PTHR20854">
    <property type="entry name" value="INOSITOL MONOPHOSPHATASE"/>
    <property type="match status" value="1"/>
</dbReference>
<comment type="cofactor">
    <cofactor evidence="2 7 8">
        <name>Mg(2+)</name>
        <dbReference type="ChEBI" id="CHEBI:18420"/>
    </cofactor>
</comment>
<dbReference type="PROSITE" id="PS00629">
    <property type="entry name" value="IMP_1"/>
    <property type="match status" value="1"/>
</dbReference>
<dbReference type="InterPro" id="IPR020550">
    <property type="entry name" value="Inositol_monophosphatase_CS"/>
</dbReference>
<evidence type="ECO:0000256" key="1">
    <source>
        <dbReference type="ARBA" id="ARBA00001033"/>
    </source>
</evidence>
<evidence type="ECO:0000313" key="10">
    <source>
        <dbReference type="Proteomes" id="UP000185479"/>
    </source>
</evidence>
<comment type="similarity">
    <text evidence="3 8">Belongs to the inositol monophosphatase superfamily.</text>
</comment>
<dbReference type="EC" id="3.1.3.25" evidence="8"/>
<dbReference type="InterPro" id="IPR000760">
    <property type="entry name" value="Inositol_monophosphatase-like"/>
</dbReference>
<dbReference type="SUPFAM" id="SSF56655">
    <property type="entry name" value="Carbohydrate phosphatase"/>
    <property type="match status" value="1"/>
</dbReference>
<dbReference type="AlphaFoldDB" id="A0A1L7CMB2"/>
<dbReference type="GO" id="GO:0046854">
    <property type="term" value="P:phosphatidylinositol phosphate biosynthetic process"/>
    <property type="evidence" value="ECO:0007669"/>
    <property type="project" value="InterPro"/>
</dbReference>
<evidence type="ECO:0000256" key="6">
    <source>
        <dbReference type="ARBA" id="ARBA00022842"/>
    </source>
</evidence>
<dbReference type="GO" id="GO:0008934">
    <property type="term" value="F:inositol monophosphate 1-phosphatase activity"/>
    <property type="evidence" value="ECO:0007669"/>
    <property type="project" value="InterPro"/>
</dbReference>
<dbReference type="KEGG" id="cfc:CFLV_07145"/>
<feature type="binding site" evidence="7">
    <location>
        <position position="110"/>
    </location>
    <ligand>
        <name>Mg(2+)</name>
        <dbReference type="ChEBI" id="CHEBI:18420"/>
        <label>1</label>
        <note>catalytic</note>
    </ligand>
</feature>
<dbReference type="GO" id="GO:0007165">
    <property type="term" value="P:signal transduction"/>
    <property type="evidence" value="ECO:0007669"/>
    <property type="project" value="TreeGrafter"/>
</dbReference>
<evidence type="ECO:0000256" key="3">
    <source>
        <dbReference type="ARBA" id="ARBA00009759"/>
    </source>
</evidence>
<dbReference type="PANTHER" id="PTHR20854:SF4">
    <property type="entry name" value="INOSITOL-1-MONOPHOSPHATASE-RELATED"/>
    <property type="match status" value="1"/>
</dbReference>
<evidence type="ECO:0000256" key="4">
    <source>
        <dbReference type="ARBA" id="ARBA00022723"/>
    </source>
</evidence>
<sequence length="295" mass="30802">MANSLEEGTMVGMQAQREVDTLRDFAVATATAAAALVREERARIENADGLGAHTTTKSSAVDPVTEVDQASEAFIVSAIRETFPGDGILGEEGTDFPSTTGVTWVIDPIDGTVNFLYGARDYAVSIGAFSAGHLVAGAVVNVAQGIVYAAAAGHGATVRHLGQEPRELRCNRVYDPALALVATGFSYDARRRRQQGAVLAELLPQVRDIRRVGAAALDLCRVAEGSVDAYFEHGINAWDFAAGAVIAAEAGAVVHHPGLDKGAADGEIIWVAAPDLAPAFEQLLASIGALEPQRG</sequence>
<dbReference type="OrthoDB" id="9772456at2"/>
<dbReference type="GeneID" id="82880491"/>
<feature type="binding site" evidence="7">
    <location>
        <position position="91"/>
    </location>
    <ligand>
        <name>Mg(2+)</name>
        <dbReference type="ChEBI" id="CHEBI:18420"/>
        <label>1</label>
        <note>catalytic</note>
    </ligand>
</feature>
<evidence type="ECO:0000256" key="2">
    <source>
        <dbReference type="ARBA" id="ARBA00001946"/>
    </source>
</evidence>
<feature type="binding site" evidence="7">
    <location>
        <position position="107"/>
    </location>
    <ligand>
        <name>Mg(2+)</name>
        <dbReference type="ChEBI" id="CHEBI:18420"/>
        <label>1</label>
        <note>catalytic</note>
    </ligand>
</feature>
<dbReference type="GO" id="GO:0046872">
    <property type="term" value="F:metal ion binding"/>
    <property type="evidence" value="ECO:0007669"/>
    <property type="project" value="UniProtKB-KW"/>
</dbReference>
<gene>
    <name evidence="9" type="ORF">CFLV_07145</name>
</gene>
<dbReference type="CDD" id="cd01639">
    <property type="entry name" value="IMPase"/>
    <property type="match status" value="1"/>
</dbReference>
<accession>A0A1L7CMB2</accession>
<evidence type="ECO:0000256" key="8">
    <source>
        <dbReference type="RuleBase" id="RU364068"/>
    </source>
</evidence>
<evidence type="ECO:0000256" key="5">
    <source>
        <dbReference type="ARBA" id="ARBA00022801"/>
    </source>
</evidence>
<keyword evidence="4 7" id="KW-0479">Metal-binding</keyword>
<reference evidence="9 10" key="1">
    <citation type="submission" date="2014-08" db="EMBL/GenBank/DDBJ databases">
        <title>Complete genome sequence of Corynebacterium flavescens OJ8(T)(=DSM 20296(T)), isolated from cheese.</title>
        <authorList>
            <person name="Ruckert C."/>
            <person name="Albersmeier A."/>
            <person name="Winkler A."/>
            <person name="Kalinowski J."/>
        </authorList>
    </citation>
    <scope>NUCLEOTIDE SEQUENCE [LARGE SCALE GENOMIC DNA]</scope>
    <source>
        <strain evidence="9 10">OJ8</strain>
    </source>
</reference>
<protein>
    <recommendedName>
        <fullName evidence="8">Inositol-1-monophosphatase</fullName>
        <ecNumber evidence="8">3.1.3.25</ecNumber>
    </recommendedName>
</protein>
<keyword evidence="5 8" id="KW-0378">Hydrolase</keyword>
<dbReference type="Proteomes" id="UP000185479">
    <property type="component" value="Chromosome"/>
</dbReference>
<proteinExistence type="inferred from homology"/>
<dbReference type="GO" id="GO:0006020">
    <property type="term" value="P:inositol metabolic process"/>
    <property type="evidence" value="ECO:0007669"/>
    <property type="project" value="TreeGrafter"/>
</dbReference>
<comment type="catalytic activity">
    <reaction evidence="1 8">
        <text>a myo-inositol phosphate + H2O = myo-inositol + phosphate</text>
        <dbReference type="Rhea" id="RHEA:24056"/>
        <dbReference type="ChEBI" id="CHEBI:15377"/>
        <dbReference type="ChEBI" id="CHEBI:17268"/>
        <dbReference type="ChEBI" id="CHEBI:43474"/>
        <dbReference type="ChEBI" id="CHEBI:84139"/>
        <dbReference type="EC" id="3.1.3.25"/>
    </reaction>
</comment>
<organism evidence="9 10">
    <name type="scientific">Corynebacterium flavescens</name>
    <dbReference type="NCBI Taxonomy" id="28028"/>
    <lineage>
        <taxon>Bacteria</taxon>
        <taxon>Bacillati</taxon>
        <taxon>Actinomycetota</taxon>
        <taxon>Actinomycetes</taxon>
        <taxon>Mycobacteriales</taxon>
        <taxon>Corynebacteriaceae</taxon>
        <taxon>Corynebacterium</taxon>
    </lineage>
</organism>
<dbReference type="PROSITE" id="PS00630">
    <property type="entry name" value="IMP_2"/>
    <property type="match status" value="1"/>
</dbReference>
<dbReference type="InterPro" id="IPR033942">
    <property type="entry name" value="IMPase"/>
</dbReference>
<feature type="binding site" evidence="7">
    <location>
        <position position="109"/>
    </location>
    <ligand>
        <name>Mg(2+)</name>
        <dbReference type="ChEBI" id="CHEBI:18420"/>
        <label>1</label>
        <note>catalytic</note>
    </ligand>
</feature>
<dbReference type="Gene3D" id="3.30.540.10">
    <property type="entry name" value="Fructose-1,6-Bisphosphatase, subunit A, domain 1"/>
    <property type="match status" value="1"/>
</dbReference>
<dbReference type="RefSeq" id="WP_075729933.1">
    <property type="nucleotide sequence ID" value="NZ_CP009246.1"/>
</dbReference>
<dbReference type="Pfam" id="PF00459">
    <property type="entry name" value="Inositol_P"/>
    <property type="match status" value="1"/>
</dbReference>
<evidence type="ECO:0000313" key="9">
    <source>
        <dbReference type="EMBL" id="APT86982.1"/>
    </source>
</evidence>
<dbReference type="EMBL" id="CP009246">
    <property type="protein sequence ID" value="APT86982.1"/>
    <property type="molecule type" value="Genomic_DNA"/>
</dbReference>
<keyword evidence="10" id="KW-1185">Reference proteome</keyword>
<evidence type="ECO:0000256" key="7">
    <source>
        <dbReference type="PIRSR" id="PIRSR600760-2"/>
    </source>
</evidence>
<dbReference type="PRINTS" id="PR00377">
    <property type="entry name" value="IMPHPHTASES"/>
</dbReference>
<dbReference type="STRING" id="28028.CFLV_07145"/>
<name>A0A1L7CMB2_CORFL</name>
<keyword evidence="6 7" id="KW-0460">Magnesium</keyword>
<dbReference type="Gene3D" id="3.40.190.80">
    <property type="match status" value="1"/>
</dbReference>
<dbReference type="InterPro" id="IPR020583">
    <property type="entry name" value="Inositol_monoP_metal-BS"/>
</dbReference>